<dbReference type="EMBL" id="KB456272">
    <property type="protein sequence ID" value="EMF08045.1"/>
    <property type="molecule type" value="Genomic_DNA"/>
</dbReference>
<organism evidence="2 3">
    <name type="scientific">Sphaerulina musiva (strain SO2202)</name>
    <name type="common">Poplar stem canker fungus</name>
    <name type="synonym">Septoria musiva</name>
    <dbReference type="NCBI Taxonomy" id="692275"/>
    <lineage>
        <taxon>Eukaryota</taxon>
        <taxon>Fungi</taxon>
        <taxon>Dikarya</taxon>
        <taxon>Ascomycota</taxon>
        <taxon>Pezizomycotina</taxon>
        <taxon>Dothideomycetes</taxon>
        <taxon>Dothideomycetidae</taxon>
        <taxon>Mycosphaerellales</taxon>
        <taxon>Mycosphaerellaceae</taxon>
        <taxon>Sphaerulina</taxon>
    </lineage>
</organism>
<name>M3C827_SPHMS</name>
<dbReference type="HOGENOM" id="CLU_1571618_0_0_1"/>
<dbReference type="AlphaFoldDB" id="M3C827"/>
<dbReference type="Proteomes" id="UP000016931">
    <property type="component" value="Unassembled WGS sequence"/>
</dbReference>
<sequence length="170" mass="18836">MSVIHADRRRNSSPRKKSSTIKTYLLAKPKKKNSTPTPTSSVVPRKCKKMKMYTRCGLDPGFEPGTSRKFVLRHTLQGKALGEVWAFGKNGHGWNVHVGSIHLLRSMEVPGLAEKQYAAALHACALAKLLSDDLAASPARSRYMHPQAPRRKMDDDAPSRRSITDCARTG</sequence>
<evidence type="ECO:0000313" key="2">
    <source>
        <dbReference type="EMBL" id="EMF08045.1"/>
    </source>
</evidence>
<accession>M3C827</accession>
<keyword evidence="3" id="KW-1185">Reference proteome</keyword>
<dbReference type="RefSeq" id="XP_016756166.1">
    <property type="nucleotide sequence ID" value="XM_016900955.1"/>
</dbReference>
<feature type="region of interest" description="Disordered" evidence="1">
    <location>
        <begin position="1"/>
        <end position="22"/>
    </location>
</feature>
<protein>
    <submittedName>
        <fullName evidence="2">Uncharacterized protein</fullName>
    </submittedName>
</protein>
<feature type="compositionally biased region" description="Basic and acidic residues" evidence="1">
    <location>
        <begin position="1"/>
        <end position="10"/>
    </location>
</feature>
<dbReference type="GeneID" id="27898092"/>
<feature type="compositionally biased region" description="Basic and acidic residues" evidence="1">
    <location>
        <begin position="151"/>
        <end position="163"/>
    </location>
</feature>
<evidence type="ECO:0000256" key="1">
    <source>
        <dbReference type="SAM" id="MobiDB-lite"/>
    </source>
</evidence>
<gene>
    <name evidence="2" type="ORF">SEPMUDRAFT_112089</name>
</gene>
<proteinExistence type="predicted"/>
<reference evidence="2 3" key="1">
    <citation type="journal article" date="2012" name="PLoS Pathog.">
        <title>Diverse lifestyles and strategies of plant pathogenesis encoded in the genomes of eighteen Dothideomycetes fungi.</title>
        <authorList>
            <person name="Ohm R.A."/>
            <person name="Feau N."/>
            <person name="Henrissat B."/>
            <person name="Schoch C.L."/>
            <person name="Horwitz B.A."/>
            <person name="Barry K.W."/>
            <person name="Condon B.J."/>
            <person name="Copeland A.C."/>
            <person name="Dhillon B."/>
            <person name="Glaser F."/>
            <person name="Hesse C.N."/>
            <person name="Kosti I."/>
            <person name="LaButti K."/>
            <person name="Lindquist E.A."/>
            <person name="Lucas S."/>
            <person name="Salamov A.A."/>
            <person name="Bradshaw R.E."/>
            <person name="Ciuffetti L."/>
            <person name="Hamelin R.C."/>
            <person name="Kema G.H.J."/>
            <person name="Lawrence C."/>
            <person name="Scott J.A."/>
            <person name="Spatafora J.W."/>
            <person name="Turgeon B.G."/>
            <person name="de Wit P.J.G.M."/>
            <person name="Zhong S."/>
            <person name="Goodwin S.B."/>
            <person name="Grigoriev I.V."/>
        </authorList>
    </citation>
    <scope>NUCLEOTIDE SEQUENCE [LARGE SCALE GENOMIC DNA]</scope>
    <source>
        <strain evidence="2 3">SO2202</strain>
    </source>
</reference>
<evidence type="ECO:0000313" key="3">
    <source>
        <dbReference type="Proteomes" id="UP000016931"/>
    </source>
</evidence>
<feature type="region of interest" description="Disordered" evidence="1">
    <location>
        <begin position="138"/>
        <end position="170"/>
    </location>
</feature>